<dbReference type="RefSeq" id="WP_145911933.1">
    <property type="nucleotide sequence ID" value="NZ_AP014854.2"/>
</dbReference>
<proteinExistence type="predicted"/>
<evidence type="ECO:0000256" key="2">
    <source>
        <dbReference type="SAM" id="Phobius"/>
    </source>
</evidence>
<gene>
    <name evidence="3" type="ORF">BVIRIDIS_25850</name>
</gene>
<evidence type="ECO:0000256" key="1">
    <source>
        <dbReference type="SAM" id="Coils"/>
    </source>
</evidence>
<accession>A0A0P0JBA2</accession>
<dbReference type="KEGG" id="bvr:BVIR_3141"/>
<keyword evidence="2" id="KW-0812">Transmembrane</keyword>
<feature type="transmembrane region" description="Helical" evidence="2">
    <location>
        <begin position="89"/>
        <end position="109"/>
    </location>
</feature>
<dbReference type="OrthoDB" id="7926359at2"/>
<keyword evidence="2" id="KW-0472">Membrane</keyword>
<evidence type="ECO:0000313" key="3">
    <source>
        <dbReference type="EMBL" id="CUU43562.1"/>
    </source>
</evidence>
<sequence length="283" mass="28897">MTKRRGMYKEYIQILPTAEAGAAFPLVACTEDSAASPADPAEADDAPYAEPAIAAAAPAQAALHPAAAVQAPDLAVAPAATQAPADGRIALIAATLALAVSTGALAWTLTHEPQLREPRQTDQVAALAAEVAALKDRLAAVDAQTRATGARLAPFADRLDRSERTQADADARLAELEAGLDARVKTAAEAAVAAAMPALSDITAAIPARAAAEPAKPATGKADIARGWVLRQVAHGVALVESRRGVFEVAVGTPLPGLGRVEAIESRGGRPVVVTSRGMIVER</sequence>
<feature type="coiled-coil region" evidence="1">
    <location>
        <begin position="124"/>
        <end position="179"/>
    </location>
</feature>
<reference evidence="4" key="1">
    <citation type="journal article" date="2016" name="Genome Announc.">
        <title>Revised genome sequence of the purple photosynthetic bacterium Blastochloris viridis.</title>
        <authorList>
            <person name="Liu L.N."/>
            <person name="Faulkner M."/>
            <person name="Liu X."/>
            <person name="Huang F."/>
            <person name="Darby A.C."/>
            <person name="Hall N."/>
        </authorList>
    </citation>
    <scope>NUCLEOTIDE SEQUENCE [LARGE SCALE GENOMIC DNA]</scope>
    <source>
        <strain evidence="4">ATCC 19567 / DSM 133 / F</strain>
    </source>
</reference>
<keyword evidence="2" id="KW-1133">Transmembrane helix</keyword>
<organism evidence="3 4">
    <name type="scientific">Blastochloris viridis</name>
    <name type="common">Rhodopseudomonas viridis</name>
    <dbReference type="NCBI Taxonomy" id="1079"/>
    <lineage>
        <taxon>Bacteria</taxon>
        <taxon>Pseudomonadati</taxon>
        <taxon>Pseudomonadota</taxon>
        <taxon>Alphaproteobacteria</taxon>
        <taxon>Hyphomicrobiales</taxon>
        <taxon>Blastochloridaceae</taxon>
        <taxon>Blastochloris</taxon>
    </lineage>
</organism>
<name>A0A0P0JBA2_BLAVI</name>
<keyword evidence="1" id="KW-0175">Coiled coil</keyword>
<dbReference type="EMBL" id="LN907867">
    <property type="protein sequence ID" value="CUU43562.1"/>
    <property type="molecule type" value="Genomic_DNA"/>
</dbReference>
<protein>
    <submittedName>
        <fullName evidence="3">Uncharacterized protein</fullName>
    </submittedName>
</protein>
<keyword evidence="4" id="KW-1185">Reference proteome</keyword>
<dbReference type="Proteomes" id="UP000065734">
    <property type="component" value="Chromosome I"/>
</dbReference>
<evidence type="ECO:0000313" key="4">
    <source>
        <dbReference type="Proteomes" id="UP000065734"/>
    </source>
</evidence>
<dbReference type="AlphaFoldDB" id="A0A0P0JBA2"/>
<dbReference type="STRING" id="1079.BVIR_3141"/>